<protein>
    <submittedName>
        <fullName evidence="2">Putative iron-regulated membrane protein</fullName>
    </submittedName>
</protein>
<dbReference type="PANTHER" id="PTHR34219">
    <property type="entry name" value="IRON-REGULATED INNER MEMBRANE PROTEIN-RELATED"/>
    <property type="match status" value="1"/>
</dbReference>
<name>A0A840LFI6_9BURK</name>
<organism evidence="2 3">
    <name type="scientific">Roseateles oligotrophus</name>
    <dbReference type="NCBI Taxonomy" id="1769250"/>
    <lineage>
        <taxon>Bacteria</taxon>
        <taxon>Pseudomonadati</taxon>
        <taxon>Pseudomonadota</taxon>
        <taxon>Betaproteobacteria</taxon>
        <taxon>Burkholderiales</taxon>
        <taxon>Sphaerotilaceae</taxon>
        <taxon>Roseateles</taxon>
    </lineage>
</organism>
<feature type="transmembrane region" description="Helical" evidence="1">
    <location>
        <begin position="411"/>
        <end position="432"/>
    </location>
</feature>
<dbReference type="AlphaFoldDB" id="A0A840LFI6"/>
<accession>A0A840LFI6</accession>
<dbReference type="RefSeq" id="WP_184303379.1">
    <property type="nucleotide sequence ID" value="NZ_JACHLP010000009.1"/>
</dbReference>
<keyword evidence="1" id="KW-0472">Membrane</keyword>
<feature type="transmembrane region" description="Helical" evidence="1">
    <location>
        <begin position="159"/>
        <end position="177"/>
    </location>
</feature>
<gene>
    <name evidence="2" type="ORF">HNP55_003953</name>
</gene>
<feature type="transmembrane region" description="Helical" evidence="1">
    <location>
        <begin position="370"/>
        <end position="390"/>
    </location>
</feature>
<dbReference type="InterPro" id="IPR005625">
    <property type="entry name" value="PepSY-ass_TM"/>
</dbReference>
<feature type="transmembrane region" description="Helical" evidence="1">
    <location>
        <begin position="474"/>
        <end position="492"/>
    </location>
</feature>
<dbReference type="Proteomes" id="UP000562027">
    <property type="component" value="Unassembled WGS sequence"/>
</dbReference>
<reference evidence="2 3" key="1">
    <citation type="submission" date="2020-08" db="EMBL/GenBank/DDBJ databases">
        <title>Functional genomics of gut bacteria from endangered species of beetles.</title>
        <authorList>
            <person name="Carlos-Shanley C."/>
        </authorList>
    </citation>
    <scope>NUCLEOTIDE SEQUENCE [LARGE SCALE GENOMIC DNA]</scope>
    <source>
        <strain evidence="2 3">S00239</strain>
    </source>
</reference>
<proteinExistence type="predicted"/>
<comment type="caution">
    <text evidence="2">The sequence shown here is derived from an EMBL/GenBank/DDBJ whole genome shotgun (WGS) entry which is preliminary data.</text>
</comment>
<evidence type="ECO:0000256" key="1">
    <source>
        <dbReference type="SAM" id="Phobius"/>
    </source>
</evidence>
<keyword evidence="1" id="KW-1133">Transmembrane helix</keyword>
<feature type="transmembrane region" description="Helical" evidence="1">
    <location>
        <begin position="452"/>
        <end position="467"/>
    </location>
</feature>
<keyword evidence="1" id="KW-0812">Transmembrane</keyword>
<evidence type="ECO:0000313" key="3">
    <source>
        <dbReference type="Proteomes" id="UP000562027"/>
    </source>
</evidence>
<feature type="transmembrane region" description="Helical" evidence="1">
    <location>
        <begin position="20"/>
        <end position="41"/>
    </location>
</feature>
<dbReference type="EMBL" id="JACHLP010000009">
    <property type="protein sequence ID" value="MBB4845403.1"/>
    <property type="molecule type" value="Genomic_DNA"/>
</dbReference>
<feature type="transmembrane region" description="Helical" evidence="1">
    <location>
        <begin position="214"/>
        <end position="241"/>
    </location>
</feature>
<dbReference type="PANTHER" id="PTHR34219:SF4">
    <property type="entry name" value="PEPSY DOMAIN-CONTAINING PROTEIN"/>
    <property type="match status" value="1"/>
</dbReference>
<dbReference type="Pfam" id="PF03929">
    <property type="entry name" value="PepSY_TM"/>
    <property type="match status" value="1"/>
</dbReference>
<evidence type="ECO:0000313" key="2">
    <source>
        <dbReference type="EMBL" id="MBB4845403.1"/>
    </source>
</evidence>
<keyword evidence="3" id="KW-1185">Reference proteome</keyword>
<sequence length="530" mass="58816">MRADGAREGLRQAMAWLHTWAGLLLGWLLFAIFLSGTLAFFKHELNHWSRPELWGHGRAGVLDAVQLAQAEARLQELAPATQNWRLTAADERRPLVQLSWREPAQQAGQRARLAQRWLHPQSGQAIETRATFGLGEFFYRFHFELRTAQQSRWIEQGRWAIGLATLLMFVALLSGIVTHRRFFKDFFTFRPRAKAAQRAWLDAHNLSGVLVLPFYLMITFSGLMLFHSLYMPAGIAAAYGAESERYFSELRGDAPQPRSPNTGAAKGKTLPAALPLIGQARWQVLLAQVEREWPQGRIETVAMQRVGEQAVLEFSRHDGDRLQYDGPRLLFDAVSGQRLHLADTRAPVARSYGVLAGLHMARFADLSLRWLLFGLGLLGSAMIATGLLLWSVKRAADDERRKRARPLGRRLVDTLNLAAIAGLPLAMAALFYANRWLPLALEQRPDRELNCFYLAWGASLLLAAALPDGRGWRALLGLAALAFGGLALGFGGPWGMQLSLGAAALLLGGLAWRCGPRQQTVITAPMARGA</sequence>